<organism evidence="2 3">
    <name type="scientific">Nonomuraea spiralis</name>
    <dbReference type="NCBI Taxonomy" id="46182"/>
    <lineage>
        <taxon>Bacteria</taxon>
        <taxon>Bacillati</taxon>
        <taxon>Actinomycetota</taxon>
        <taxon>Actinomycetes</taxon>
        <taxon>Streptosporangiales</taxon>
        <taxon>Streptosporangiaceae</taxon>
        <taxon>Nonomuraea</taxon>
    </lineage>
</organism>
<comment type="caution">
    <text evidence="2">The sequence shown here is derived from an EMBL/GenBank/DDBJ whole genome shotgun (WGS) entry which is preliminary data.</text>
</comment>
<dbReference type="InterPro" id="IPR035439">
    <property type="entry name" value="UPF0145_dom_sf"/>
</dbReference>
<dbReference type="EMBL" id="JBHMEI010000039">
    <property type="protein sequence ID" value="MFB9206662.1"/>
    <property type="molecule type" value="Genomic_DNA"/>
</dbReference>
<reference evidence="2 3" key="1">
    <citation type="submission" date="2024-09" db="EMBL/GenBank/DDBJ databases">
        <authorList>
            <person name="Sun Q."/>
            <person name="Mori K."/>
        </authorList>
    </citation>
    <scope>NUCLEOTIDE SEQUENCE [LARGE SCALE GENOMIC DNA]</scope>
    <source>
        <strain evidence="2 3">CCM 3426</strain>
    </source>
</reference>
<evidence type="ECO:0000313" key="3">
    <source>
        <dbReference type="Proteomes" id="UP001589647"/>
    </source>
</evidence>
<dbReference type="Pfam" id="PF01906">
    <property type="entry name" value="YbjQ_1"/>
    <property type="match status" value="1"/>
</dbReference>
<dbReference type="Gene3D" id="3.30.110.70">
    <property type="entry name" value="Hypothetical protein apc22750. Chain B"/>
    <property type="match status" value="1"/>
</dbReference>
<dbReference type="RefSeq" id="WP_189650716.1">
    <property type="nucleotide sequence ID" value="NZ_BMRC01000015.1"/>
</dbReference>
<sequence>MTIESLPGYEIQAVYDHVTGLVAGAPNTIQDWSNVLSELGRPPDIPGELDLIRQQATGLMIHKARQLGANAIIGMRYESVHAGVQGWAGICAYGTAVWAQPVSLWARQQYGKMAEAGRVPPLP</sequence>
<dbReference type="PANTHER" id="PTHR34068">
    <property type="entry name" value="UPF0145 PROTEIN YBJQ"/>
    <property type="match status" value="1"/>
</dbReference>
<evidence type="ECO:0000256" key="1">
    <source>
        <dbReference type="ARBA" id="ARBA00010751"/>
    </source>
</evidence>
<accession>A0ABV5IQQ3</accession>
<dbReference type="InterPro" id="IPR002765">
    <property type="entry name" value="UPF0145_YbjQ-like"/>
</dbReference>
<keyword evidence="3" id="KW-1185">Reference proteome</keyword>
<dbReference type="SUPFAM" id="SSF117782">
    <property type="entry name" value="YbjQ-like"/>
    <property type="match status" value="1"/>
</dbReference>
<name>A0ABV5IQQ3_9ACTN</name>
<evidence type="ECO:0000313" key="2">
    <source>
        <dbReference type="EMBL" id="MFB9206662.1"/>
    </source>
</evidence>
<dbReference type="PANTHER" id="PTHR34068:SF2">
    <property type="entry name" value="UPF0145 PROTEIN SCO3412"/>
    <property type="match status" value="1"/>
</dbReference>
<gene>
    <name evidence="2" type="ORF">ACFFV7_36090</name>
</gene>
<comment type="similarity">
    <text evidence="1">Belongs to the UPF0145 family.</text>
</comment>
<dbReference type="Proteomes" id="UP001589647">
    <property type="component" value="Unassembled WGS sequence"/>
</dbReference>
<proteinExistence type="inferred from homology"/>
<protein>
    <submittedName>
        <fullName evidence="2">YbjQ family protein</fullName>
    </submittedName>
</protein>